<keyword evidence="4" id="KW-0539">Nucleus</keyword>
<dbReference type="InterPro" id="IPR003441">
    <property type="entry name" value="NAC-dom"/>
</dbReference>
<dbReference type="GO" id="GO:0006355">
    <property type="term" value="P:regulation of DNA-templated transcription"/>
    <property type="evidence" value="ECO:0007669"/>
    <property type="project" value="InterPro"/>
</dbReference>
<dbReference type="PANTHER" id="PTHR31744">
    <property type="entry name" value="PROTEIN CUP-SHAPED COTYLEDON 2-RELATED"/>
    <property type="match status" value="1"/>
</dbReference>
<evidence type="ECO:0000256" key="2">
    <source>
        <dbReference type="ARBA" id="ARBA00023125"/>
    </source>
</evidence>
<evidence type="ECO:0000256" key="4">
    <source>
        <dbReference type="ARBA" id="ARBA00023242"/>
    </source>
</evidence>
<dbReference type="STRING" id="3983.A0A0M4FSG8"/>
<dbReference type="Gramene" id="Manes.08G028000.1.v8.1">
    <property type="protein sequence ID" value="Manes.08G028000.1.v8.1.CDS"/>
    <property type="gene ID" value="Manes.08G028000.v8.1"/>
</dbReference>
<evidence type="ECO:0000313" key="8">
    <source>
        <dbReference type="Proteomes" id="UP000091857"/>
    </source>
</evidence>
<accession>A0A0M4FSG8</accession>
<reference evidence="7 8" key="2">
    <citation type="submission" date="2016-02" db="EMBL/GenBank/DDBJ databases">
        <title>WGS assembly of Manihot esculenta.</title>
        <authorList>
            <person name="Bredeson J.V."/>
            <person name="Prochnik S.E."/>
            <person name="Lyons J.B."/>
            <person name="Schmutz J."/>
            <person name="Grimwood J."/>
            <person name="Vrebalov J."/>
            <person name="Bart R.S."/>
            <person name="Amuge T."/>
            <person name="Ferguson M.E."/>
            <person name="Green R."/>
            <person name="Putnam N."/>
            <person name="Stites J."/>
            <person name="Rounsley S."/>
            <person name="Rokhsar D.S."/>
        </authorList>
    </citation>
    <scope>NUCLEOTIDE SEQUENCE [LARGE SCALE GENOMIC DNA]</scope>
    <source>
        <strain evidence="8">cv. AM560-2</strain>
        <tissue evidence="7">Leaf</tissue>
    </source>
</reference>
<dbReference type="SMR" id="A0A0M4FSG8"/>
<name>A0A0M4FSG8_MANES</name>
<keyword evidence="1" id="KW-0805">Transcription regulation</keyword>
<dbReference type="AlphaFoldDB" id="A0A0M4FSG8"/>
<keyword evidence="2" id="KW-0238">DNA-binding</keyword>
<dbReference type="OMA" id="EYMAIHE"/>
<dbReference type="PANTHER" id="PTHR31744:SF220">
    <property type="entry name" value="LOW QUALITY PROTEIN: NAC DOMAIN-CONTAINING PROTEIN 90-LIKE"/>
    <property type="match status" value="1"/>
</dbReference>
<proteinExistence type="evidence at transcript level"/>
<organism evidence="6">
    <name type="scientific">Manihot esculenta</name>
    <name type="common">Cassava</name>
    <name type="synonym">Jatropha manihot</name>
    <dbReference type="NCBI Taxonomy" id="3983"/>
    <lineage>
        <taxon>Eukaryota</taxon>
        <taxon>Viridiplantae</taxon>
        <taxon>Streptophyta</taxon>
        <taxon>Embryophyta</taxon>
        <taxon>Tracheophyta</taxon>
        <taxon>Spermatophyta</taxon>
        <taxon>Magnoliopsida</taxon>
        <taxon>eudicotyledons</taxon>
        <taxon>Gunneridae</taxon>
        <taxon>Pentapetalae</taxon>
        <taxon>rosids</taxon>
        <taxon>fabids</taxon>
        <taxon>Malpighiales</taxon>
        <taxon>Euphorbiaceae</taxon>
        <taxon>Crotonoideae</taxon>
        <taxon>Manihoteae</taxon>
        <taxon>Manihot</taxon>
    </lineage>
</organism>
<evidence type="ECO:0000259" key="5">
    <source>
        <dbReference type="PROSITE" id="PS51005"/>
    </source>
</evidence>
<feature type="domain" description="NAC" evidence="5">
    <location>
        <begin position="4"/>
        <end position="167"/>
    </location>
</feature>
<reference evidence="6" key="1">
    <citation type="journal article" date="2015" name="PLoS ONE">
        <title>Genome-Wide Identification and Expression Analysis of the NAC Transcription Factor Family in Cassava.</title>
        <authorList>
            <person name="Hu W."/>
            <person name="Wei Y."/>
            <person name="Xia Z."/>
            <person name="Yan Y."/>
            <person name="Hou X."/>
            <person name="Zou M."/>
            <person name="Lu C."/>
            <person name="Wang W."/>
            <person name="Peng M."/>
        </authorList>
    </citation>
    <scope>NUCLEOTIDE SEQUENCE</scope>
    <source>
        <strain evidence="6">MeNAC54</strain>
    </source>
</reference>
<dbReference type="Proteomes" id="UP000091857">
    <property type="component" value="Chromosome 8"/>
</dbReference>
<dbReference type="Pfam" id="PF02365">
    <property type="entry name" value="NAM"/>
    <property type="match status" value="1"/>
</dbReference>
<dbReference type="Gene3D" id="2.170.150.80">
    <property type="entry name" value="NAC domain"/>
    <property type="match status" value="1"/>
</dbReference>
<dbReference type="EMBL" id="KR605192">
    <property type="protein sequence ID" value="ALC79031.1"/>
    <property type="molecule type" value="mRNA"/>
</dbReference>
<evidence type="ECO:0000256" key="3">
    <source>
        <dbReference type="ARBA" id="ARBA00023163"/>
    </source>
</evidence>
<sequence>MEEMAPGFRFYPTEEELVSFYLHNKLEGKRDDLNTAIGRVIPVLDIYDFNPWDLPQLSGELCRKDPEQWFFFIPRQKRETQGGRPSRLTTTGYWKSTGSPGYVYSSSNGRYIGAKRTMVFYKGRIPHGRKTEWKMNEYKVIQEESSSSTCPNPVIRQEFSLCRVYKYSKCRRAFDRRPIGVQIGNPNVPVSNEETRRIQQNPQLTLDRSTFEGSCTEEHGHGHGHGASSQMAMAIDNEPLWDWEHLYNWEDYI</sequence>
<dbReference type="InterPro" id="IPR036093">
    <property type="entry name" value="NAC_dom_sf"/>
</dbReference>
<protein>
    <submittedName>
        <fullName evidence="6">NAC transcription factors 54</fullName>
    </submittedName>
</protein>
<dbReference type="EMBL" id="CM004394">
    <property type="protein sequence ID" value="OAY42932.1"/>
    <property type="molecule type" value="Genomic_DNA"/>
</dbReference>
<dbReference type="GO" id="GO:0003677">
    <property type="term" value="F:DNA binding"/>
    <property type="evidence" value="ECO:0007669"/>
    <property type="project" value="UniProtKB-KW"/>
</dbReference>
<dbReference type="SUPFAM" id="SSF101941">
    <property type="entry name" value="NAC domain"/>
    <property type="match status" value="1"/>
</dbReference>
<dbReference type="OrthoDB" id="622307at2759"/>
<dbReference type="PROSITE" id="PS51005">
    <property type="entry name" value="NAC"/>
    <property type="match status" value="1"/>
</dbReference>
<keyword evidence="8" id="KW-1185">Reference proteome</keyword>
<evidence type="ECO:0000313" key="7">
    <source>
        <dbReference type="EMBL" id="OAY42932.1"/>
    </source>
</evidence>
<keyword evidence="3" id="KW-0804">Transcription</keyword>
<gene>
    <name evidence="7" type="ORF">MANES_08G028000</name>
</gene>
<evidence type="ECO:0000313" key="6">
    <source>
        <dbReference type="EMBL" id="ALC79031.1"/>
    </source>
</evidence>
<evidence type="ECO:0000256" key="1">
    <source>
        <dbReference type="ARBA" id="ARBA00023015"/>
    </source>
</evidence>